<protein>
    <submittedName>
        <fullName evidence="1">Uncharacterized protein</fullName>
    </submittedName>
</protein>
<name>A0AA88JI31_FICCA</name>
<sequence length="171" mass="17532">ASERARRIILWITIRITTPILKESREICGPTATLPVRTTELIGLENCTRVLTSTGGPQFVRALAVDVGGAPDHLAPAPSGTKQHRDEATAVAGLAAAAASTVEVASGSPPYAGHGRARGDVENPVLVGVKAAAPAWAGGRPDGVRALVADFEAGGIGGGKEEGEKDEGKYY</sequence>
<accession>A0AA88JI31</accession>
<evidence type="ECO:0000313" key="2">
    <source>
        <dbReference type="Proteomes" id="UP001187192"/>
    </source>
</evidence>
<feature type="non-terminal residue" evidence="1">
    <location>
        <position position="1"/>
    </location>
</feature>
<keyword evidence="2" id="KW-1185">Reference proteome</keyword>
<gene>
    <name evidence="1" type="ORF">TIFTF001_056548</name>
</gene>
<evidence type="ECO:0000313" key="1">
    <source>
        <dbReference type="EMBL" id="GMN75574.1"/>
    </source>
</evidence>
<proteinExistence type="predicted"/>
<dbReference type="AlphaFoldDB" id="A0AA88JI31"/>
<reference evidence="1" key="1">
    <citation type="submission" date="2023-07" db="EMBL/GenBank/DDBJ databases">
        <title>draft genome sequence of fig (Ficus carica).</title>
        <authorList>
            <person name="Takahashi T."/>
            <person name="Nishimura K."/>
        </authorList>
    </citation>
    <scope>NUCLEOTIDE SEQUENCE</scope>
</reference>
<comment type="caution">
    <text evidence="1">The sequence shown here is derived from an EMBL/GenBank/DDBJ whole genome shotgun (WGS) entry which is preliminary data.</text>
</comment>
<organism evidence="1 2">
    <name type="scientific">Ficus carica</name>
    <name type="common">Common fig</name>
    <dbReference type="NCBI Taxonomy" id="3494"/>
    <lineage>
        <taxon>Eukaryota</taxon>
        <taxon>Viridiplantae</taxon>
        <taxon>Streptophyta</taxon>
        <taxon>Embryophyta</taxon>
        <taxon>Tracheophyta</taxon>
        <taxon>Spermatophyta</taxon>
        <taxon>Magnoliopsida</taxon>
        <taxon>eudicotyledons</taxon>
        <taxon>Gunneridae</taxon>
        <taxon>Pentapetalae</taxon>
        <taxon>rosids</taxon>
        <taxon>fabids</taxon>
        <taxon>Rosales</taxon>
        <taxon>Moraceae</taxon>
        <taxon>Ficeae</taxon>
        <taxon>Ficus</taxon>
    </lineage>
</organism>
<dbReference type="Proteomes" id="UP001187192">
    <property type="component" value="Unassembled WGS sequence"/>
</dbReference>
<dbReference type="EMBL" id="BTGU01021116">
    <property type="protein sequence ID" value="GMN75574.1"/>
    <property type="molecule type" value="Genomic_DNA"/>
</dbReference>